<dbReference type="AlphaFoldDB" id="A0AAE1QBG2"/>
<dbReference type="Pfam" id="PF03370">
    <property type="entry name" value="CBM_21"/>
    <property type="match status" value="1"/>
</dbReference>
<dbReference type="PANTHER" id="PTHR12307:SF53">
    <property type="entry name" value="PROTEIN PHOSPHATASE 1 REGULATORY SUBUNIT"/>
    <property type="match status" value="1"/>
</dbReference>
<feature type="region of interest" description="Disordered" evidence="1">
    <location>
        <begin position="78"/>
        <end position="135"/>
    </location>
</feature>
<accession>A0AAE1QBG2</accession>
<dbReference type="GO" id="GO:0005979">
    <property type="term" value="P:regulation of glycogen biosynthetic process"/>
    <property type="evidence" value="ECO:0007669"/>
    <property type="project" value="TreeGrafter"/>
</dbReference>
<feature type="domain" description="CBM21" evidence="2">
    <location>
        <begin position="1"/>
        <end position="70"/>
    </location>
</feature>
<reference evidence="3" key="1">
    <citation type="submission" date="2023-11" db="EMBL/GenBank/DDBJ databases">
        <title>Genome assemblies of two species of porcelain crab, Petrolisthes cinctipes and Petrolisthes manimaculis (Anomura: Porcellanidae).</title>
        <authorList>
            <person name="Angst P."/>
        </authorList>
    </citation>
    <scope>NUCLEOTIDE SEQUENCE</scope>
    <source>
        <strain evidence="3">PB745_02</strain>
        <tissue evidence="3">Gill</tissue>
    </source>
</reference>
<dbReference type="PANTHER" id="PTHR12307">
    <property type="entry name" value="PROTEIN PHOSPHATASE 1 REGULATORY SUBUNIT"/>
    <property type="match status" value="1"/>
</dbReference>
<dbReference type="GO" id="GO:2001069">
    <property type="term" value="F:glycogen binding"/>
    <property type="evidence" value="ECO:0007669"/>
    <property type="project" value="TreeGrafter"/>
</dbReference>
<dbReference type="Proteomes" id="UP001292094">
    <property type="component" value="Unassembled WGS sequence"/>
</dbReference>
<gene>
    <name evidence="3" type="ORF">Pmani_005533</name>
</gene>
<organism evidence="3 4">
    <name type="scientific">Petrolisthes manimaculis</name>
    <dbReference type="NCBI Taxonomy" id="1843537"/>
    <lineage>
        <taxon>Eukaryota</taxon>
        <taxon>Metazoa</taxon>
        <taxon>Ecdysozoa</taxon>
        <taxon>Arthropoda</taxon>
        <taxon>Crustacea</taxon>
        <taxon>Multicrustacea</taxon>
        <taxon>Malacostraca</taxon>
        <taxon>Eumalacostraca</taxon>
        <taxon>Eucarida</taxon>
        <taxon>Decapoda</taxon>
        <taxon>Pleocyemata</taxon>
        <taxon>Anomura</taxon>
        <taxon>Galatheoidea</taxon>
        <taxon>Porcellanidae</taxon>
        <taxon>Petrolisthes</taxon>
    </lineage>
</organism>
<feature type="compositionally biased region" description="Polar residues" evidence="1">
    <location>
        <begin position="114"/>
        <end position="135"/>
    </location>
</feature>
<dbReference type="EMBL" id="JAWZYT010000412">
    <property type="protein sequence ID" value="KAK4323790.1"/>
    <property type="molecule type" value="Genomic_DNA"/>
</dbReference>
<dbReference type="Gene3D" id="2.60.40.2440">
    <property type="entry name" value="Carbohydrate binding type-21 domain"/>
    <property type="match status" value="1"/>
</dbReference>
<dbReference type="GO" id="GO:0000164">
    <property type="term" value="C:protein phosphatase type 1 complex"/>
    <property type="evidence" value="ECO:0007669"/>
    <property type="project" value="TreeGrafter"/>
</dbReference>
<protein>
    <recommendedName>
        <fullName evidence="2">CBM21 domain-containing protein</fullName>
    </recommendedName>
</protein>
<evidence type="ECO:0000256" key="1">
    <source>
        <dbReference type="SAM" id="MobiDB-lite"/>
    </source>
</evidence>
<evidence type="ECO:0000313" key="4">
    <source>
        <dbReference type="Proteomes" id="UP001292094"/>
    </source>
</evidence>
<dbReference type="InterPro" id="IPR050782">
    <property type="entry name" value="PP1_regulatory_subunit_3"/>
</dbReference>
<evidence type="ECO:0000313" key="3">
    <source>
        <dbReference type="EMBL" id="KAK4323790.1"/>
    </source>
</evidence>
<dbReference type="PROSITE" id="PS51159">
    <property type="entry name" value="CBM21"/>
    <property type="match status" value="1"/>
</dbReference>
<evidence type="ECO:0000259" key="2">
    <source>
        <dbReference type="PROSITE" id="PS51159"/>
    </source>
</evidence>
<dbReference type="InterPro" id="IPR005036">
    <property type="entry name" value="CBM21_dom"/>
</dbReference>
<comment type="caution">
    <text evidence="3">The sequence shown here is derived from an EMBL/GenBank/DDBJ whole genome shotgun (WGS) entry which is preliminary data.</text>
</comment>
<dbReference type="InterPro" id="IPR038175">
    <property type="entry name" value="CBM21_dom_sf"/>
</dbReference>
<feature type="compositionally biased region" description="Polar residues" evidence="1">
    <location>
        <begin position="88"/>
        <end position="100"/>
    </location>
</feature>
<keyword evidence="4" id="KW-1185">Reference proteome</keyword>
<proteinExistence type="predicted"/>
<sequence length="135" mass="15016">MREGEEVMREGREATATYIPGSYDGLTDRFSFLLWGSFLQDNGALLFCVKYQTLGQEFWDNNYDRNYSLQCYTTTGVPGVKGNAGSPRPQNSTSVQQHFEGSSGGGSGTRHGEYQTSFHSTGSPTTPDPWTTRFF</sequence>
<name>A0AAE1QBG2_9EUCA</name>
<dbReference type="GO" id="GO:0008157">
    <property type="term" value="F:protein phosphatase 1 binding"/>
    <property type="evidence" value="ECO:0007669"/>
    <property type="project" value="TreeGrafter"/>
</dbReference>